<gene>
    <name evidence="2" type="ORF">SAMN04488108_3514</name>
</gene>
<dbReference type="GO" id="GO:0004519">
    <property type="term" value="F:endonuclease activity"/>
    <property type="evidence" value="ECO:0007669"/>
    <property type="project" value="UniProtKB-KW"/>
</dbReference>
<dbReference type="GO" id="GO:0006506">
    <property type="term" value="P:GPI anchor biosynthetic process"/>
    <property type="evidence" value="ECO:0007669"/>
    <property type="project" value="TreeGrafter"/>
</dbReference>
<dbReference type="AlphaFoldDB" id="A0A1M7ZI79"/>
<dbReference type="STRING" id="1073327.SAMN04488108_3514"/>
<dbReference type="Proteomes" id="UP000184609">
    <property type="component" value="Unassembled WGS sequence"/>
</dbReference>
<evidence type="ECO:0000259" key="1">
    <source>
        <dbReference type="Pfam" id="PF03372"/>
    </source>
</evidence>
<dbReference type="InterPro" id="IPR036691">
    <property type="entry name" value="Endo/exonu/phosph_ase_sf"/>
</dbReference>
<keyword evidence="3" id="KW-1185">Reference proteome</keyword>
<dbReference type="InterPro" id="IPR051916">
    <property type="entry name" value="GPI-anchor_lipid_remodeler"/>
</dbReference>
<keyword evidence="2" id="KW-0255">Endonuclease</keyword>
<keyword evidence="2" id="KW-0269">Exonuclease</keyword>
<dbReference type="PANTHER" id="PTHR14859">
    <property type="entry name" value="CALCOFLUOR WHITE HYPERSENSITIVE PROTEIN PRECURSOR"/>
    <property type="match status" value="1"/>
</dbReference>
<dbReference type="GO" id="GO:0004527">
    <property type="term" value="F:exonuclease activity"/>
    <property type="evidence" value="ECO:0007669"/>
    <property type="project" value="UniProtKB-KW"/>
</dbReference>
<dbReference type="RefSeq" id="WP_073573109.1">
    <property type="nucleotide sequence ID" value="NZ_FRXN01000005.1"/>
</dbReference>
<keyword evidence="2" id="KW-0540">Nuclease</keyword>
<keyword evidence="2" id="KW-0378">Hydrolase</keyword>
<dbReference type="SUPFAM" id="SSF56219">
    <property type="entry name" value="DNase I-like"/>
    <property type="match status" value="1"/>
</dbReference>
<feature type="domain" description="Endonuclease/exonuclease/phosphatase" evidence="1">
    <location>
        <begin position="35"/>
        <end position="257"/>
    </location>
</feature>
<dbReference type="EMBL" id="FRXN01000005">
    <property type="protein sequence ID" value="SHO64532.1"/>
    <property type="molecule type" value="Genomic_DNA"/>
</dbReference>
<dbReference type="GO" id="GO:0016020">
    <property type="term" value="C:membrane"/>
    <property type="evidence" value="ECO:0007669"/>
    <property type="project" value="GOC"/>
</dbReference>
<dbReference type="PANTHER" id="PTHR14859:SF15">
    <property type="entry name" value="ENDONUCLEASE_EXONUCLEASE_PHOSPHATASE DOMAIN-CONTAINING PROTEIN"/>
    <property type="match status" value="1"/>
</dbReference>
<reference evidence="3" key="1">
    <citation type="submission" date="2016-12" db="EMBL/GenBank/DDBJ databases">
        <authorList>
            <person name="Varghese N."/>
            <person name="Submissions S."/>
        </authorList>
    </citation>
    <scope>NUCLEOTIDE SEQUENCE [LARGE SCALE GENOMIC DNA]</scope>
    <source>
        <strain evidence="3">DSM 25035</strain>
    </source>
</reference>
<organism evidence="2 3">
    <name type="scientific">Algoriphagus zhangzhouensis</name>
    <dbReference type="NCBI Taxonomy" id="1073327"/>
    <lineage>
        <taxon>Bacteria</taxon>
        <taxon>Pseudomonadati</taxon>
        <taxon>Bacteroidota</taxon>
        <taxon>Cytophagia</taxon>
        <taxon>Cytophagales</taxon>
        <taxon>Cyclobacteriaceae</taxon>
        <taxon>Algoriphagus</taxon>
    </lineage>
</organism>
<evidence type="ECO:0000313" key="3">
    <source>
        <dbReference type="Proteomes" id="UP000184609"/>
    </source>
</evidence>
<dbReference type="Gene3D" id="3.60.10.10">
    <property type="entry name" value="Endonuclease/exonuclease/phosphatase"/>
    <property type="match status" value="1"/>
</dbReference>
<dbReference type="OrthoDB" id="5447300at2"/>
<dbReference type="Pfam" id="PF03372">
    <property type="entry name" value="Exo_endo_phos"/>
    <property type="match status" value="1"/>
</dbReference>
<proteinExistence type="predicted"/>
<evidence type="ECO:0000313" key="2">
    <source>
        <dbReference type="EMBL" id="SHO64532.1"/>
    </source>
</evidence>
<name>A0A1M7ZI79_9BACT</name>
<sequence length="267" mass="29157">MNLFSSIYLPLFISVGLSFCQNAPLPEKVDQLTVLSYNIHHSNPPSIPDSIDLKAIAKVIIESEAEIVGLQEVDVFTKRSGSSVHMAKELAELAGFDYYYFSKGIDFQGGEYGTAIISKYPMSLTETIPLPGKEGTEPRTLSLATIDLGKGKSLLFANTHMDFSSDSLALVQAKAITETLKSSELPLILMGDMNSTPESPAIQLFETYLAQSCPDFCPPTIPVINPKKTIDFILYSEGKGLNVVSHEVISETYASDHLPVKAVFEIE</sequence>
<dbReference type="InterPro" id="IPR005135">
    <property type="entry name" value="Endo/exonuclease/phosphatase"/>
</dbReference>
<protein>
    <submittedName>
        <fullName evidence="2">Metal-dependent hydrolase, endonuclease/exonuclease/phosphatase family</fullName>
    </submittedName>
</protein>
<accession>A0A1M7ZI79</accession>